<dbReference type="PROSITE" id="PS51063">
    <property type="entry name" value="HTH_CRP_2"/>
    <property type="match status" value="1"/>
</dbReference>
<dbReference type="Pfam" id="PF00027">
    <property type="entry name" value="cNMP_binding"/>
    <property type="match status" value="1"/>
</dbReference>
<dbReference type="Gene3D" id="2.60.120.10">
    <property type="entry name" value="Jelly Rolls"/>
    <property type="match status" value="1"/>
</dbReference>
<evidence type="ECO:0000259" key="4">
    <source>
        <dbReference type="PROSITE" id="PS50042"/>
    </source>
</evidence>
<dbReference type="GO" id="GO:0003677">
    <property type="term" value="F:DNA binding"/>
    <property type="evidence" value="ECO:0007669"/>
    <property type="project" value="UniProtKB-KW"/>
</dbReference>
<dbReference type="SUPFAM" id="SSF51206">
    <property type="entry name" value="cAMP-binding domain-like"/>
    <property type="match status" value="1"/>
</dbReference>
<evidence type="ECO:0008006" key="8">
    <source>
        <dbReference type="Google" id="ProtNLM"/>
    </source>
</evidence>
<protein>
    <recommendedName>
        <fullName evidence="8">Crp/Fnr family transcriptional regulator</fullName>
    </recommendedName>
</protein>
<organism evidence="6 7">
    <name type="scientific">Candidatus Buchananbacteria bacterium CG10_big_fil_rev_8_21_14_0_10_42_9</name>
    <dbReference type="NCBI Taxonomy" id="1974526"/>
    <lineage>
        <taxon>Bacteria</taxon>
        <taxon>Candidatus Buchananiibacteriota</taxon>
    </lineage>
</organism>
<dbReference type="PANTHER" id="PTHR24567:SF74">
    <property type="entry name" value="HTH-TYPE TRANSCRIPTIONAL REGULATOR ARCR"/>
    <property type="match status" value="1"/>
</dbReference>
<dbReference type="InterPro" id="IPR012318">
    <property type="entry name" value="HTH_CRP"/>
</dbReference>
<dbReference type="InterPro" id="IPR000595">
    <property type="entry name" value="cNMP-bd_dom"/>
</dbReference>
<keyword evidence="2" id="KW-0238">DNA-binding</keyword>
<name>A0A2H0W1U1_9BACT</name>
<dbReference type="InterPro" id="IPR050397">
    <property type="entry name" value="Env_Response_Regulators"/>
</dbReference>
<evidence type="ECO:0000256" key="2">
    <source>
        <dbReference type="ARBA" id="ARBA00023125"/>
    </source>
</evidence>
<dbReference type="InterPro" id="IPR014710">
    <property type="entry name" value="RmlC-like_jellyroll"/>
</dbReference>
<dbReference type="CDD" id="cd00038">
    <property type="entry name" value="CAP_ED"/>
    <property type="match status" value="1"/>
</dbReference>
<sequence>MNKIWYLKQVHLFDSMPDDFTEKLHEITLDQSYDPKQLIFVPQESKEKVYILKRGEVQIYRYANDKKVVVNRLAPGDVFGDILDDDDPSRIANFAESVGNTYVCVASKNDFLKILHAYPQVALRLIKQLGSQLQEAEDRIRDFGMNKVSVRLLNEIIRQAKKIGTYDDDYYWLENKVTHQQLAQSINASRETITKTVQELKEKGFIKIEKNMIKIDRQTLPDVL</sequence>
<comment type="caution">
    <text evidence="6">The sequence shown here is derived from an EMBL/GenBank/DDBJ whole genome shotgun (WGS) entry which is preliminary data.</text>
</comment>
<dbReference type="GO" id="GO:0005829">
    <property type="term" value="C:cytosol"/>
    <property type="evidence" value="ECO:0007669"/>
    <property type="project" value="TreeGrafter"/>
</dbReference>
<dbReference type="SUPFAM" id="SSF46785">
    <property type="entry name" value="Winged helix' DNA-binding domain"/>
    <property type="match status" value="1"/>
</dbReference>
<dbReference type="InterPro" id="IPR036390">
    <property type="entry name" value="WH_DNA-bd_sf"/>
</dbReference>
<dbReference type="InterPro" id="IPR018490">
    <property type="entry name" value="cNMP-bd_dom_sf"/>
</dbReference>
<dbReference type="SMART" id="SM00100">
    <property type="entry name" value="cNMP"/>
    <property type="match status" value="1"/>
</dbReference>
<evidence type="ECO:0000259" key="5">
    <source>
        <dbReference type="PROSITE" id="PS51063"/>
    </source>
</evidence>
<dbReference type="EMBL" id="PEZZ01000014">
    <property type="protein sequence ID" value="PIS05267.1"/>
    <property type="molecule type" value="Genomic_DNA"/>
</dbReference>
<evidence type="ECO:0000256" key="1">
    <source>
        <dbReference type="ARBA" id="ARBA00023015"/>
    </source>
</evidence>
<dbReference type="InterPro" id="IPR036388">
    <property type="entry name" value="WH-like_DNA-bd_sf"/>
</dbReference>
<dbReference type="Gene3D" id="1.10.10.10">
    <property type="entry name" value="Winged helix-like DNA-binding domain superfamily/Winged helix DNA-binding domain"/>
    <property type="match status" value="1"/>
</dbReference>
<accession>A0A2H0W1U1</accession>
<dbReference type="PROSITE" id="PS50042">
    <property type="entry name" value="CNMP_BINDING_3"/>
    <property type="match status" value="1"/>
</dbReference>
<evidence type="ECO:0000256" key="3">
    <source>
        <dbReference type="ARBA" id="ARBA00023163"/>
    </source>
</evidence>
<dbReference type="GO" id="GO:0003700">
    <property type="term" value="F:DNA-binding transcription factor activity"/>
    <property type="evidence" value="ECO:0007669"/>
    <property type="project" value="TreeGrafter"/>
</dbReference>
<feature type="domain" description="HTH crp-type" evidence="5">
    <location>
        <begin position="146"/>
        <end position="219"/>
    </location>
</feature>
<keyword evidence="1" id="KW-0805">Transcription regulation</keyword>
<dbReference type="PANTHER" id="PTHR24567">
    <property type="entry name" value="CRP FAMILY TRANSCRIPTIONAL REGULATORY PROTEIN"/>
    <property type="match status" value="1"/>
</dbReference>
<evidence type="ECO:0000313" key="6">
    <source>
        <dbReference type="EMBL" id="PIS05267.1"/>
    </source>
</evidence>
<dbReference type="AlphaFoldDB" id="A0A2H0W1U1"/>
<evidence type="ECO:0000313" key="7">
    <source>
        <dbReference type="Proteomes" id="UP000230935"/>
    </source>
</evidence>
<dbReference type="Proteomes" id="UP000230935">
    <property type="component" value="Unassembled WGS sequence"/>
</dbReference>
<proteinExistence type="predicted"/>
<gene>
    <name evidence="6" type="ORF">COT81_02085</name>
</gene>
<dbReference type="Pfam" id="PF13545">
    <property type="entry name" value="HTH_Crp_2"/>
    <property type="match status" value="1"/>
</dbReference>
<keyword evidence="3" id="KW-0804">Transcription</keyword>
<feature type="domain" description="Cyclic nucleotide-binding" evidence="4">
    <location>
        <begin position="12"/>
        <end position="132"/>
    </location>
</feature>
<reference evidence="7" key="1">
    <citation type="submission" date="2017-09" db="EMBL/GenBank/DDBJ databases">
        <title>Depth-based differentiation of microbial function through sediment-hosted aquifers and enrichment of novel symbionts in the deep terrestrial subsurface.</title>
        <authorList>
            <person name="Probst A.J."/>
            <person name="Ladd B."/>
            <person name="Jarett J.K."/>
            <person name="Geller-Mcgrath D.E."/>
            <person name="Sieber C.M.K."/>
            <person name="Emerson J.B."/>
            <person name="Anantharaman K."/>
            <person name="Thomas B.C."/>
            <person name="Malmstrom R."/>
            <person name="Stieglmeier M."/>
            <person name="Klingl A."/>
            <person name="Woyke T."/>
            <person name="Ryan C.M."/>
            <person name="Banfield J.F."/>
        </authorList>
    </citation>
    <scope>NUCLEOTIDE SEQUENCE [LARGE SCALE GENOMIC DNA]</scope>
</reference>